<keyword evidence="3" id="KW-1185">Reference proteome</keyword>
<organism evidence="2 3">
    <name type="scientific">Halteria grandinella</name>
    <dbReference type="NCBI Taxonomy" id="5974"/>
    <lineage>
        <taxon>Eukaryota</taxon>
        <taxon>Sar</taxon>
        <taxon>Alveolata</taxon>
        <taxon>Ciliophora</taxon>
        <taxon>Intramacronucleata</taxon>
        <taxon>Spirotrichea</taxon>
        <taxon>Stichotrichia</taxon>
        <taxon>Sporadotrichida</taxon>
        <taxon>Halteriidae</taxon>
        <taxon>Halteria</taxon>
    </lineage>
</organism>
<comment type="caution">
    <text evidence="2">The sequence shown here is derived from an EMBL/GenBank/DDBJ whole genome shotgun (WGS) entry which is preliminary data.</text>
</comment>
<dbReference type="EMBL" id="RRYP01004461">
    <property type="protein sequence ID" value="TNV82840.1"/>
    <property type="molecule type" value="Genomic_DNA"/>
</dbReference>
<feature type="region of interest" description="Disordered" evidence="1">
    <location>
        <begin position="1"/>
        <end position="29"/>
    </location>
</feature>
<protein>
    <submittedName>
        <fullName evidence="2">Uncharacterized protein</fullName>
    </submittedName>
</protein>
<feature type="compositionally biased region" description="Low complexity" evidence="1">
    <location>
        <begin position="8"/>
        <end position="29"/>
    </location>
</feature>
<dbReference type="AlphaFoldDB" id="A0A8J8NYZ0"/>
<evidence type="ECO:0000313" key="2">
    <source>
        <dbReference type="EMBL" id="TNV82840.1"/>
    </source>
</evidence>
<dbReference type="Proteomes" id="UP000785679">
    <property type="component" value="Unassembled WGS sequence"/>
</dbReference>
<feature type="compositionally biased region" description="Polar residues" evidence="1">
    <location>
        <begin position="99"/>
        <end position="118"/>
    </location>
</feature>
<gene>
    <name evidence="2" type="ORF">FGO68_gene4136</name>
</gene>
<proteinExistence type="predicted"/>
<feature type="region of interest" description="Disordered" evidence="1">
    <location>
        <begin position="157"/>
        <end position="189"/>
    </location>
</feature>
<name>A0A8J8NYZ0_HALGN</name>
<evidence type="ECO:0000313" key="3">
    <source>
        <dbReference type="Proteomes" id="UP000785679"/>
    </source>
</evidence>
<accession>A0A8J8NYZ0</accession>
<reference evidence="2" key="1">
    <citation type="submission" date="2019-06" db="EMBL/GenBank/DDBJ databases">
        <authorList>
            <person name="Zheng W."/>
        </authorList>
    </citation>
    <scope>NUCLEOTIDE SEQUENCE</scope>
    <source>
        <strain evidence="2">QDHG01</strain>
    </source>
</reference>
<feature type="region of interest" description="Disordered" evidence="1">
    <location>
        <begin position="98"/>
        <end position="124"/>
    </location>
</feature>
<evidence type="ECO:0000256" key="1">
    <source>
        <dbReference type="SAM" id="MobiDB-lite"/>
    </source>
</evidence>
<feature type="compositionally biased region" description="Basic and acidic residues" evidence="1">
    <location>
        <begin position="165"/>
        <end position="174"/>
    </location>
</feature>
<sequence>MSRGNATASGSLAQSQLSSNSYSQKKNNISGMWTGKQAIQRRAIIQQVNSRQNQPQSVNEDLQVSWHQSLSNHILKMRDKNPTEQRPLTMNGLTRGRVNLSQSPVRGNYQRDGNNSPFKASDYGELPIRATPQKEFDRVFTYGRALSSALEPVLSAKKYSNGTRTPKEKDHQTDEAESQPNQEAANKRGSLMSIEQAAEMRSRYYQNELNENGGYRTLGHLEPPTQGFVDLPQYFKNMEGNLSLERQQASSIQRVEMSRFTNNKNFKRQGNQLDESQNAYDMLNLIQGKKMRITSYLDVIRAQQKRREEEEQDNSRINDDIPFSGIQNEHFYPLRVQIRSSQSRGGVIQDSNIPLINEVALNQQSTEGNSPKNQGESSKVLLSRNSRANYSWAIKTINEAVRTQSRENQQELGNKTSLQNHIEKDFKLSLASVDNNSPKRENPPPITGIQFGQVNLMNLTFNNPTHKRPQAGFSQKLRSPTILKHKKIPLPLPIKDPLIKTLVFSNSYLLKSLAWVTGKGSQISPLRVGNGIEKEEYNLPKILIQQRTRTPAQVSQKGNEAIMKVEALKPQRTMRSIGGIVQAQYKSGNETLLQSEQSRSVVALQREQKTKTQDGEDQLLKQNASQSKIISVKDLLDTAQSQQSSAGDLSKKIILTRRFQGYQTVAPAMAVSSQISRE</sequence>